<dbReference type="GeneID" id="57075290"/>
<proteinExistence type="predicted"/>
<dbReference type="eggNOG" id="ENOG503081F">
    <property type="taxonomic scope" value="Bacteria"/>
</dbReference>
<name>G2ZAK7_LISIP</name>
<dbReference type="Pfam" id="PF15600">
    <property type="entry name" value="Imm64"/>
    <property type="match status" value="1"/>
</dbReference>
<dbReference type="Proteomes" id="UP000001286">
    <property type="component" value="Chromosome"/>
</dbReference>
<evidence type="ECO:0000313" key="2">
    <source>
        <dbReference type="Proteomes" id="UP000001286"/>
    </source>
</evidence>
<evidence type="ECO:0000313" key="1">
    <source>
        <dbReference type="EMBL" id="CBW84761.1"/>
    </source>
</evidence>
<sequence>MASVLSTGCVYKDTSYIGVIKQYLELLNGIASIKIENLVCYNIENDLSRTRTLEEVEKEQCFSNVTQINCKLIENEWLFAVRFYEEKGYQGVLFDVSSDYVFETCSLDQMENKLINILIAIHPSCPYYFGFIDTEAEVDMFNNPTNINPVVSPYATLVLPHNENFHVYLNSWKIDGITSREKKEYVVSKTSATVDELLNPVFTE</sequence>
<protein>
    <submittedName>
        <fullName evidence="1">Uncharacterized protein</fullName>
    </submittedName>
</protein>
<dbReference type="HOGENOM" id="CLU_1341912_0_0_9"/>
<gene>
    <name evidence="1" type="ordered locus">LIV_0284</name>
</gene>
<dbReference type="OrthoDB" id="2365893at2"/>
<dbReference type="RefSeq" id="WP_014091821.1">
    <property type="nucleotide sequence ID" value="NC_016011.1"/>
</dbReference>
<dbReference type="KEGG" id="liv:LIV_0284"/>
<dbReference type="EMBL" id="FR687253">
    <property type="protein sequence ID" value="CBW84761.1"/>
    <property type="molecule type" value="Genomic_DNA"/>
</dbReference>
<organism evidence="1 2">
    <name type="scientific">Listeria ivanovii (strain ATCC BAA-678 / PAM 55)</name>
    <dbReference type="NCBI Taxonomy" id="881621"/>
    <lineage>
        <taxon>Bacteria</taxon>
        <taxon>Bacillati</taxon>
        <taxon>Bacillota</taxon>
        <taxon>Bacilli</taxon>
        <taxon>Bacillales</taxon>
        <taxon>Listeriaceae</taxon>
        <taxon>Listeria</taxon>
    </lineage>
</organism>
<accession>G2ZAK7</accession>
<dbReference type="InterPro" id="IPR028951">
    <property type="entry name" value="Imm64"/>
</dbReference>
<reference evidence="1 2" key="1">
    <citation type="journal article" date="2011" name="J. Bacteriol.">
        <title>Complete genome sequence of the animal pathogen Listeria ivanovii, which provides insights into host specificities and evolution of the genus Listeria.</title>
        <authorList>
            <person name="Buchrieser C."/>
            <person name="Rusniok C."/>
            <person name="Garrido P."/>
            <person name="Hain T."/>
            <person name="Scortti M."/>
            <person name="Lampidis R."/>
            <person name="Karst U."/>
            <person name="Chakraborty T."/>
            <person name="Cossart P."/>
            <person name="Kreft J."/>
            <person name="Vazquez-Boland J.A."/>
            <person name="Goebel W."/>
            <person name="Glaser P."/>
        </authorList>
    </citation>
    <scope>NUCLEOTIDE SEQUENCE [LARGE SCALE GENOMIC DNA]</scope>
    <source>
        <strain evidence="2">ATCC BAA-678 / PAM 55</strain>
    </source>
</reference>
<dbReference type="AlphaFoldDB" id="G2ZAK7"/>